<comment type="caution">
    <text evidence="1">The sequence shown here is derived from an EMBL/GenBank/DDBJ whole genome shotgun (WGS) entry which is preliminary data.</text>
</comment>
<evidence type="ECO:0000313" key="2">
    <source>
        <dbReference type="Proteomes" id="UP000003448"/>
    </source>
</evidence>
<accession>I0LAJ5</accession>
<protein>
    <submittedName>
        <fullName evidence="1">Uncharacterized protein</fullName>
    </submittedName>
</protein>
<dbReference type="AlphaFoldDB" id="I0LAJ5"/>
<organism evidence="1 2">
    <name type="scientific">Micromonospora lupini str. Lupac 08</name>
    <dbReference type="NCBI Taxonomy" id="1150864"/>
    <lineage>
        <taxon>Bacteria</taxon>
        <taxon>Bacillati</taxon>
        <taxon>Actinomycetota</taxon>
        <taxon>Actinomycetes</taxon>
        <taxon>Micromonosporales</taxon>
        <taxon>Micromonosporaceae</taxon>
        <taxon>Micromonospora</taxon>
    </lineage>
</organism>
<reference evidence="2" key="1">
    <citation type="journal article" date="2012" name="J. Bacteriol.">
        <title>Genome Sequence of Micromonospora lupini Lupac 08, Isolated from Root Nodules of Lupinus angustifolius.</title>
        <authorList>
            <person name="Alonso-Vega P."/>
            <person name="Normand P."/>
            <person name="Bacigalupe R."/>
            <person name="Pujic P."/>
            <person name="Lajus A."/>
            <person name="Vallenet D."/>
            <person name="Carro L."/>
            <person name="Coll P."/>
            <person name="Trujillo M.E."/>
        </authorList>
    </citation>
    <scope>NUCLEOTIDE SEQUENCE [LARGE SCALE GENOMIC DNA]</scope>
    <source>
        <strain evidence="2">Lupac 08</strain>
    </source>
</reference>
<dbReference type="Proteomes" id="UP000003448">
    <property type="component" value="Unassembled WGS sequence"/>
</dbReference>
<name>I0LAJ5_9ACTN</name>
<proteinExistence type="predicted"/>
<dbReference type="EMBL" id="CAIE01000039">
    <property type="protein sequence ID" value="CCH20842.1"/>
    <property type="molecule type" value="Genomic_DNA"/>
</dbReference>
<keyword evidence="2" id="KW-1185">Reference proteome</keyword>
<sequence length="89" mass="10202">MQELDPYVLRIQFALFEESNHVRLPLVRIECLSVRVALIEDPSERCPLDRVRGVDQSPRLVGTDSGPGFSYKSVKRLRALVVFQVESHH</sequence>
<evidence type="ECO:0000313" key="1">
    <source>
        <dbReference type="EMBL" id="CCH20842.1"/>
    </source>
</evidence>
<gene>
    <name evidence="1" type="ORF">MILUP08_45735</name>
</gene>